<keyword evidence="1" id="KW-1133">Transmembrane helix</keyword>
<sequence length="44" mass="4774">MLNAFKAGMDIVQGSAFWLIMLVFAMFLVAICTAAYNDDKTAGL</sequence>
<evidence type="ECO:0000313" key="3">
    <source>
        <dbReference type="Proteomes" id="UP001596528"/>
    </source>
</evidence>
<protein>
    <submittedName>
        <fullName evidence="2">Uncharacterized protein</fullName>
    </submittedName>
</protein>
<keyword evidence="3" id="KW-1185">Reference proteome</keyword>
<evidence type="ECO:0000256" key="1">
    <source>
        <dbReference type="SAM" id="Phobius"/>
    </source>
</evidence>
<keyword evidence="1" id="KW-0472">Membrane</keyword>
<comment type="caution">
    <text evidence="2">The sequence shown here is derived from an EMBL/GenBank/DDBJ whole genome shotgun (WGS) entry which is preliminary data.</text>
</comment>
<evidence type="ECO:0000313" key="2">
    <source>
        <dbReference type="EMBL" id="MFC7748372.1"/>
    </source>
</evidence>
<organism evidence="2 3">
    <name type="scientific">Paenibacillus thermoaerophilus</name>
    <dbReference type="NCBI Taxonomy" id="1215385"/>
    <lineage>
        <taxon>Bacteria</taxon>
        <taxon>Bacillati</taxon>
        <taxon>Bacillota</taxon>
        <taxon>Bacilli</taxon>
        <taxon>Bacillales</taxon>
        <taxon>Paenibacillaceae</taxon>
        <taxon>Paenibacillus</taxon>
    </lineage>
</organism>
<feature type="transmembrane region" description="Helical" evidence="1">
    <location>
        <begin position="16"/>
        <end position="36"/>
    </location>
</feature>
<gene>
    <name evidence="2" type="ORF">ACFQWB_00235</name>
</gene>
<keyword evidence="1" id="KW-0812">Transmembrane</keyword>
<dbReference type="Proteomes" id="UP001596528">
    <property type="component" value="Unassembled WGS sequence"/>
</dbReference>
<name>A0ABW2UWS9_9BACL</name>
<dbReference type="EMBL" id="JBHTGQ010000001">
    <property type="protein sequence ID" value="MFC7748372.1"/>
    <property type="molecule type" value="Genomic_DNA"/>
</dbReference>
<accession>A0ABW2UWS9</accession>
<proteinExistence type="predicted"/>
<dbReference type="RefSeq" id="WP_281281890.1">
    <property type="nucleotide sequence ID" value="NZ_JBHTGQ010000001.1"/>
</dbReference>
<reference evidence="3" key="1">
    <citation type="journal article" date="2019" name="Int. J. Syst. Evol. Microbiol.">
        <title>The Global Catalogue of Microorganisms (GCM) 10K type strain sequencing project: providing services to taxonomists for standard genome sequencing and annotation.</title>
        <authorList>
            <consortium name="The Broad Institute Genomics Platform"/>
            <consortium name="The Broad Institute Genome Sequencing Center for Infectious Disease"/>
            <person name="Wu L."/>
            <person name="Ma J."/>
        </authorList>
    </citation>
    <scope>NUCLEOTIDE SEQUENCE [LARGE SCALE GENOMIC DNA]</scope>
    <source>
        <strain evidence="3">JCM 18657</strain>
    </source>
</reference>